<reference evidence="7" key="4">
    <citation type="submission" date="2020-09" db="EMBL/GenBank/DDBJ databases">
        <authorList>
            <person name="Sun Q."/>
            <person name="Ohkuma M."/>
        </authorList>
    </citation>
    <scope>NUCLEOTIDE SEQUENCE</scope>
    <source>
        <strain evidence="7">JCM 31740</strain>
    </source>
</reference>
<dbReference type="PANTHER" id="PTHR31899">
    <property type="entry name" value="BETA-CAROTENE 3-HYDROXYLASE 1, CHLOROPLASTIC"/>
    <property type="match status" value="1"/>
</dbReference>
<evidence type="ECO:0000313" key="8">
    <source>
        <dbReference type="Proteomes" id="UP000276741"/>
    </source>
</evidence>
<reference evidence="7" key="1">
    <citation type="journal article" date="2014" name="Int. J. Syst. Evol. Microbiol.">
        <title>Complete genome sequence of Corynebacterium casei LMG S-19264T (=DSM 44701T), isolated from a smear-ripened cheese.</title>
        <authorList>
            <consortium name="US DOE Joint Genome Institute (JGI-PGF)"/>
            <person name="Walter F."/>
            <person name="Albersmeier A."/>
            <person name="Kalinowski J."/>
            <person name="Ruckert C."/>
        </authorList>
    </citation>
    <scope>NUCLEOTIDE SEQUENCE</scope>
    <source>
        <strain evidence="7">JCM 31740</strain>
    </source>
</reference>
<dbReference type="GO" id="GO:0016123">
    <property type="term" value="P:xanthophyll biosynthetic process"/>
    <property type="evidence" value="ECO:0007669"/>
    <property type="project" value="TreeGrafter"/>
</dbReference>
<dbReference type="Proteomes" id="UP000276741">
    <property type="component" value="Chromosome"/>
</dbReference>
<evidence type="ECO:0000256" key="1">
    <source>
        <dbReference type="ARBA" id="ARBA00009324"/>
    </source>
</evidence>
<accession>A0A348B644</accession>
<evidence type="ECO:0000259" key="5">
    <source>
        <dbReference type="Pfam" id="PF04116"/>
    </source>
</evidence>
<dbReference type="OrthoDB" id="42908at2157"/>
<keyword evidence="4" id="KW-1133">Transmembrane helix</keyword>
<protein>
    <submittedName>
        <fullName evidence="6">Beta-carotene hydroxylase</fullName>
        <ecNumber evidence="6">1.14.13.-</ecNumber>
    </submittedName>
</protein>
<dbReference type="KEGG" id="sacd:HS1genome_2035"/>
<evidence type="ECO:0000256" key="4">
    <source>
        <dbReference type="SAM" id="Phobius"/>
    </source>
</evidence>
<dbReference type="Proteomes" id="UP000616143">
    <property type="component" value="Unassembled WGS sequence"/>
</dbReference>
<dbReference type="GeneID" id="38667500"/>
<keyword evidence="8" id="KW-1185">Reference proteome</keyword>
<dbReference type="InterPro" id="IPR006694">
    <property type="entry name" value="Fatty_acid_hydroxylase"/>
</dbReference>
<dbReference type="EC" id="1.14.13.-" evidence="6"/>
<sequence>MDVELLVVGLTTFVGMEFVARGTHKYVMHGVLWSLHKDHHYPSNSTFQRNDLFGLMFAGIATTLVWYWFRTGDYYLLAVALGMAAYGASYLTVHDMIIHDRHARLRRRGINNRYLRRLIQVHDLHHEEGEGNWGFLLIIPGLDHFPERKVRA</sequence>
<dbReference type="AlphaFoldDB" id="A0A348B644"/>
<feature type="domain" description="Fatty acid hydroxylase" evidence="5">
    <location>
        <begin position="11"/>
        <end position="139"/>
    </location>
</feature>
<dbReference type="GO" id="GO:0010291">
    <property type="term" value="F:beta-carotene 3-hydroxylase activity"/>
    <property type="evidence" value="ECO:0007669"/>
    <property type="project" value="TreeGrafter"/>
</dbReference>
<comment type="similarity">
    <text evidence="1">Belongs to the sterol desaturase family.</text>
</comment>
<keyword evidence="3 6" id="KW-0560">Oxidoreductase</keyword>
<dbReference type="Pfam" id="PF04116">
    <property type="entry name" value="FA_hydroxylase"/>
    <property type="match status" value="1"/>
</dbReference>
<dbReference type="EMBL" id="AP018553">
    <property type="protein sequence ID" value="BBD73646.1"/>
    <property type="molecule type" value="Genomic_DNA"/>
</dbReference>
<dbReference type="EMBL" id="BMQS01000021">
    <property type="protein sequence ID" value="GGU02079.1"/>
    <property type="molecule type" value="Genomic_DNA"/>
</dbReference>
<evidence type="ECO:0000313" key="7">
    <source>
        <dbReference type="EMBL" id="GGU02079.1"/>
    </source>
</evidence>
<proteinExistence type="inferred from homology"/>
<name>A0A348B644_9CREN</name>
<organism evidence="6 8">
    <name type="scientific">Sulfodiicoccus acidiphilus</name>
    <dbReference type="NCBI Taxonomy" id="1670455"/>
    <lineage>
        <taxon>Archaea</taxon>
        <taxon>Thermoproteota</taxon>
        <taxon>Thermoprotei</taxon>
        <taxon>Sulfolobales</taxon>
        <taxon>Sulfolobaceae</taxon>
        <taxon>Sulfodiicoccus</taxon>
    </lineage>
</organism>
<evidence type="ECO:0000256" key="2">
    <source>
        <dbReference type="ARBA" id="ARBA00022746"/>
    </source>
</evidence>
<evidence type="ECO:0000313" key="6">
    <source>
        <dbReference type="EMBL" id="BBD73646.1"/>
    </source>
</evidence>
<dbReference type="GO" id="GO:0005506">
    <property type="term" value="F:iron ion binding"/>
    <property type="evidence" value="ECO:0007669"/>
    <property type="project" value="InterPro"/>
</dbReference>
<dbReference type="InterPro" id="IPR045019">
    <property type="entry name" value="BETA-OHASE-like"/>
</dbReference>
<evidence type="ECO:0000256" key="3">
    <source>
        <dbReference type="ARBA" id="ARBA00023002"/>
    </source>
</evidence>
<feature type="transmembrane region" description="Helical" evidence="4">
    <location>
        <begin position="52"/>
        <end position="69"/>
    </location>
</feature>
<reference evidence="8" key="2">
    <citation type="submission" date="2018-04" db="EMBL/GenBank/DDBJ databases">
        <title>Complete genome sequence of Sulfodiicoccus acidiphilus strain HS-1.</title>
        <authorList>
            <person name="Sakai H.D."/>
            <person name="Kurosawa N."/>
        </authorList>
    </citation>
    <scope>NUCLEOTIDE SEQUENCE [LARGE SCALE GENOMIC DNA]</scope>
    <source>
        <strain evidence="8">HS-1</strain>
    </source>
</reference>
<reference evidence="6" key="3">
    <citation type="journal article" date="2019" name="BMC Res. Notes">
        <title>Complete genome sequence of the Sulfodiicoccus acidiphilus strain HS-1T, the first crenarchaeon that lacks polB3, isolated from an acidic hot spring in Ohwaku-dani, Hakone, Japan.</title>
        <authorList>
            <person name="Sakai H.D."/>
            <person name="Kurosawa N."/>
        </authorList>
    </citation>
    <scope>NUCLEOTIDE SEQUENCE</scope>
    <source>
        <strain evidence="6">HS-1</strain>
    </source>
</reference>
<feature type="transmembrane region" description="Helical" evidence="4">
    <location>
        <begin position="75"/>
        <end position="98"/>
    </location>
</feature>
<keyword evidence="4" id="KW-0472">Membrane</keyword>
<dbReference type="GO" id="GO:0016119">
    <property type="term" value="P:carotene metabolic process"/>
    <property type="evidence" value="ECO:0007669"/>
    <property type="project" value="TreeGrafter"/>
</dbReference>
<gene>
    <name evidence="7" type="primary">crtZ</name>
    <name evidence="7" type="ORF">GCM10007116_19000</name>
    <name evidence="6" type="ORF">HS1genome_2035</name>
</gene>
<keyword evidence="4" id="KW-0812">Transmembrane</keyword>
<dbReference type="PANTHER" id="PTHR31899:SF9">
    <property type="entry name" value="BETA-CAROTENE 3-HYDROXYLASE 1, CHLOROPLASTIC"/>
    <property type="match status" value="1"/>
</dbReference>
<dbReference type="RefSeq" id="WP_126450930.1">
    <property type="nucleotide sequence ID" value="NZ_AP018553.1"/>
</dbReference>
<keyword evidence="2" id="KW-0125">Carotenoid biosynthesis</keyword>